<organism evidence="2 3">
    <name type="scientific">Thalassiosira oceanica</name>
    <name type="common">Marine diatom</name>
    <dbReference type="NCBI Taxonomy" id="159749"/>
    <lineage>
        <taxon>Eukaryota</taxon>
        <taxon>Sar</taxon>
        <taxon>Stramenopiles</taxon>
        <taxon>Ochrophyta</taxon>
        <taxon>Bacillariophyta</taxon>
        <taxon>Coscinodiscophyceae</taxon>
        <taxon>Thalassiosirophycidae</taxon>
        <taxon>Thalassiosirales</taxon>
        <taxon>Thalassiosiraceae</taxon>
        <taxon>Thalassiosira</taxon>
    </lineage>
</organism>
<feature type="compositionally biased region" description="Polar residues" evidence="1">
    <location>
        <begin position="175"/>
        <end position="185"/>
    </location>
</feature>
<dbReference type="AlphaFoldDB" id="K0R0Q6"/>
<dbReference type="Proteomes" id="UP000266841">
    <property type="component" value="Unassembled WGS sequence"/>
</dbReference>
<comment type="caution">
    <text evidence="2">The sequence shown here is derived from an EMBL/GenBank/DDBJ whole genome shotgun (WGS) entry which is preliminary data.</text>
</comment>
<feature type="compositionally biased region" description="Low complexity" evidence="1">
    <location>
        <begin position="205"/>
        <end position="215"/>
    </location>
</feature>
<protein>
    <submittedName>
        <fullName evidence="2">Uncharacterized protein</fullName>
    </submittedName>
</protein>
<reference evidence="2 3" key="1">
    <citation type="journal article" date="2012" name="Genome Biol.">
        <title>Genome and low-iron response of an oceanic diatom adapted to chronic iron limitation.</title>
        <authorList>
            <person name="Lommer M."/>
            <person name="Specht M."/>
            <person name="Roy A.S."/>
            <person name="Kraemer L."/>
            <person name="Andreson R."/>
            <person name="Gutowska M.A."/>
            <person name="Wolf J."/>
            <person name="Bergner S.V."/>
            <person name="Schilhabel M.B."/>
            <person name="Klostermeier U.C."/>
            <person name="Beiko R.G."/>
            <person name="Rosenstiel P."/>
            <person name="Hippler M."/>
            <person name="Laroche J."/>
        </authorList>
    </citation>
    <scope>NUCLEOTIDE SEQUENCE [LARGE SCALE GENOMIC DNA]</scope>
    <source>
        <strain evidence="2 3">CCMP1005</strain>
    </source>
</reference>
<dbReference type="EMBL" id="AGNL01049756">
    <property type="protein sequence ID" value="EJK44389.1"/>
    <property type="molecule type" value="Genomic_DNA"/>
</dbReference>
<feature type="compositionally biased region" description="Low complexity" evidence="1">
    <location>
        <begin position="156"/>
        <end position="174"/>
    </location>
</feature>
<feature type="region of interest" description="Disordered" evidence="1">
    <location>
        <begin position="151"/>
        <end position="223"/>
    </location>
</feature>
<evidence type="ECO:0000313" key="2">
    <source>
        <dbReference type="EMBL" id="EJK44389.1"/>
    </source>
</evidence>
<keyword evidence="3" id="KW-1185">Reference proteome</keyword>
<name>K0R0Q6_THAOC</name>
<proteinExistence type="predicted"/>
<evidence type="ECO:0000256" key="1">
    <source>
        <dbReference type="SAM" id="MobiDB-lite"/>
    </source>
</evidence>
<sequence>MPVSIGRRSRSTLGQAGCALSVVRLPLLSVVLASTLPLGSYKKIPTRLPIEQTTMKFVATSTALITLSASLVCAQQREQMVRRRLDVGQGRRARSIVNSIAAIFGGPTSAGRDEFKSNDVEIIGDTAGAGGDEGVEATAVEFIGVTTGADDNRDFAGAATAPTTTTKMPKMGKGSSTTKTRTLVSTAKMPKKGDKGKKTPGKGKGSSSKSSKSTPQIEYNDTQKKAIEDLEEKLLEDDDITEEQISRRALAIAAITMNEGTDNAVVKYKKFVAALKDLGVNNLSVFDSDEVISMLTEEPEIIEQMKGFHPCGADSDGRVVTWIGYPLGGALLKEGSVARSATARANATALYWMAAHGDPYTLLNGSPYVNDFRNCSDLLLDGARRVFGAAALEASISLRVYMQPERLSSEVQEYTKLQTLYQALPQKSDRDEYIYIASGGGAYVQVILETLFEAVSAITGDNVPGRVKFKEISELTEMFCEPPYLGGRQMPSPQEWVRDRLKKFPIHRKCETGTICA</sequence>
<gene>
    <name evidence="2" type="ORF">THAOC_37071</name>
</gene>
<evidence type="ECO:0000313" key="3">
    <source>
        <dbReference type="Proteomes" id="UP000266841"/>
    </source>
</evidence>
<accession>K0R0Q6</accession>